<dbReference type="GeneID" id="19113479"/>
<protein>
    <submittedName>
        <fullName evidence="1">Uncharacterized protein</fullName>
    </submittedName>
</protein>
<dbReference type="EMBL" id="KB445552">
    <property type="protein sequence ID" value="EMC98854.1"/>
    <property type="molecule type" value="Genomic_DNA"/>
</dbReference>
<organism evidence="1 2">
    <name type="scientific">Baudoinia panamericana (strain UAMH 10762)</name>
    <name type="common">Angels' share fungus</name>
    <name type="synonym">Baudoinia compniacensis (strain UAMH 10762)</name>
    <dbReference type="NCBI Taxonomy" id="717646"/>
    <lineage>
        <taxon>Eukaryota</taxon>
        <taxon>Fungi</taxon>
        <taxon>Dikarya</taxon>
        <taxon>Ascomycota</taxon>
        <taxon>Pezizomycotina</taxon>
        <taxon>Dothideomycetes</taxon>
        <taxon>Dothideomycetidae</taxon>
        <taxon>Mycosphaerellales</taxon>
        <taxon>Teratosphaeriaceae</taxon>
        <taxon>Baudoinia</taxon>
    </lineage>
</organism>
<dbReference type="HOGENOM" id="CLU_2209532_0_0_1"/>
<proteinExistence type="predicted"/>
<dbReference type="KEGG" id="bcom:BAUCODRAFT_382522"/>
<accession>M2NHM2</accession>
<dbReference type="AlphaFoldDB" id="M2NHM2"/>
<keyword evidence="2" id="KW-1185">Reference proteome</keyword>
<dbReference type="Proteomes" id="UP000011761">
    <property type="component" value="Unassembled WGS sequence"/>
</dbReference>
<evidence type="ECO:0000313" key="1">
    <source>
        <dbReference type="EMBL" id="EMC98854.1"/>
    </source>
</evidence>
<gene>
    <name evidence="1" type="ORF">BAUCODRAFT_382522</name>
</gene>
<dbReference type="RefSeq" id="XP_007673980.1">
    <property type="nucleotide sequence ID" value="XM_007675790.1"/>
</dbReference>
<sequence length="107" mass="11903">MRAFLETVGNRSITVTRRIACLPVSRLQSCLGYAHMEMLKEAEGGMVSASGFHAEAVDEQLCSLAEFWIVRRCNALASRWSDACVHVLGRSTSKRVHPRHLRCDCPG</sequence>
<reference evidence="1 2" key="1">
    <citation type="journal article" date="2012" name="PLoS Pathog.">
        <title>Diverse lifestyles and strategies of plant pathogenesis encoded in the genomes of eighteen Dothideomycetes fungi.</title>
        <authorList>
            <person name="Ohm R.A."/>
            <person name="Feau N."/>
            <person name="Henrissat B."/>
            <person name="Schoch C.L."/>
            <person name="Horwitz B.A."/>
            <person name="Barry K.W."/>
            <person name="Condon B.J."/>
            <person name="Copeland A.C."/>
            <person name="Dhillon B."/>
            <person name="Glaser F."/>
            <person name="Hesse C.N."/>
            <person name="Kosti I."/>
            <person name="LaButti K."/>
            <person name="Lindquist E.A."/>
            <person name="Lucas S."/>
            <person name="Salamov A.A."/>
            <person name="Bradshaw R.E."/>
            <person name="Ciuffetti L."/>
            <person name="Hamelin R.C."/>
            <person name="Kema G.H.J."/>
            <person name="Lawrence C."/>
            <person name="Scott J.A."/>
            <person name="Spatafora J.W."/>
            <person name="Turgeon B.G."/>
            <person name="de Wit P.J.G.M."/>
            <person name="Zhong S."/>
            <person name="Goodwin S.B."/>
            <person name="Grigoriev I.V."/>
        </authorList>
    </citation>
    <scope>NUCLEOTIDE SEQUENCE [LARGE SCALE GENOMIC DNA]</scope>
    <source>
        <strain evidence="1 2">UAMH 10762</strain>
    </source>
</reference>
<name>M2NHM2_BAUPA</name>
<evidence type="ECO:0000313" key="2">
    <source>
        <dbReference type="Proteomes" id="UP000011761"/>
    </source>
</evidence>